<feature type="non-terminal residue" evidence="2">
    <location>
        <position position="1"/>
    </location>
</feature>
<feature type="region of interest" description="Disordered" evidence="1">
    <location>
        <begin position="1"/>
        <end position="27"/>
    </location>
</feature>
<dbReference type="EMBL" id="CP045901">
    <property type="protein sequence ID" value="QQP37863.1"/>
    <property type="molecule type" value="Genomic_DNA"/>
</dbReference>
<name>A0A7T8GU57_CALRO</name>
<keyword evidence="3" id="KW-1185">Reference proteome</keyword>
<evidence type="ECO:0000313" key="2">
    <source>
        <dbReference type="EMBL" id="QQP37863.1"/>
    </source>
</evidence>
<protein>
    <submittedName>
        <fullName evidence="2">Uncharacterized protein</fullName>
    </submittedName>
</protein>
<evidence type="ECO:0000313" key="3">
    <source>
        <dbReference type="Proteomes" id="UP000595437"/>
    </source>
</evidence>
<evidence type="ECO:0000256" key="1">
    <source>
        <dbReference type="SAM" id="MobiDB-lite"/>
    </source>
</evidence>
<accession>A0A7T8GU57</accession>
<feature type="non-terminal residue" evidence="2">
    <location>
        <position position="125"/>
    </location>
</feature>
<gene>
    <name evidence="2" type="ORF">FKW44_018278</name>
</gene>
<reference evidence="3" key="1">
    <citation type="submission" date="2021-01" db="EMBL/GenBank/DDBJ databases">
        <title>Caligus Genome Assembly.</title>
        <authorList>
            <person name="Gallardo-Escarate C."/>
        </authorList>
    </citation>
    <scope>NUCLEOTIDE SEQUENCE [LARGE SCALE GENOMIC DNA]</scope>
</reference>
<organism evidence="2 3">
    <name type="scientific">Caligus rogercresseyi</name>
    <name type="common">Sea louse</name>
    <dbReference type="NCBI Taxonomy" id="217165"/>
    <lineage>
        <taxon>Eukaryota</taxon>
        <taxon>Metazoa</taxon>
        <taxon>Ecdysozoa</taxon>
        <taxon>Arthropoda</taxon>
        <taxon>Crustacea</taxon>
        <taxon>Multicrustacea</taxon>
        <taxon>Hexanauplia</taxon>
        <taxon>Copepoda</taxon>
        <taxon>Siphonostomatoida</taxon>
        <taxon>Caligidae</taxon>
        <taxon>Caligus</taxon>
    </lineage>
</organism>
<dbReference type="Proteomes" id="UP000595437">
    <property type="component" value="Chromosome 12"/>
</dbReference>
<sequence length="125" mass="13904">LEPGASPRLLEETSSRESTPSTSLNQSAFYSIGSPFQEEDPAYSSEALQFSLKDPTQLGRLWAEVIHPESGVYVLDGGQFSGHDLTKVWDQNRPSLLGKPSWTHDSWWTNSGERFLHGQKPSTDP</sequence>
<proteinExistence type="predicted"/>
<dbReference type="AlphaFoldDB" id="A0A7T8GU57"/>